<dbReference type="PROSITE" id="PS50158">
    <property type="entry name" value="ZF_CCHC"/>
    <property type="match status" value="1"/>
</dbReference>
<feature type="domain" description="CCHC-type" evidence="3">
    <location>
        <begin position="207"/>
        <end position="222"/>
    </location>
</feature>
<dbReference type="PANTHER" id="PTHR31286:SF178">
    <property type="entry name" value="DUF4283 DOMAIN-CONTAINING PROTEIN"/>
    <property type="match status" value="1"/>
</dbReference>
<dbReference type="InterPro" id="IPR036875">
    <property type="entry name" value="Znf_CCHC_sf"/>
</dbReference>
<protein>
    <recommendedName>
        <fullName evidence="3">CCHC-type domain-containing protein</fullName>
    </recommendedName>
</protein>
<organism evidence="4 5">
    <name type="scientific">Cinchona calisaya</name>
    <dbReference type="NCBI Taxonomy" id="153742"/>
    <lineage>
        <taxon>Eukaryota</taxon>
        <taxon>Viridiplantae</taxon>
        <taxon>Streptophyta</taxon>
        <taxon>Embryophyta</taxon>
        <taxon>Tracheophyta</taxon>
        <taxon>Spermatophyta</taxon>
        <taxon>Magnoliopsida</taxon>
        <taxon>eudicotyledons</taxon>
        <taxon>Gunneridae</taxon>
        <taxon>Pentapetalae</taxon>
        <taxon>asterids</taxon>
        <taxon>lamiids</taxon>
        <taxon>Gentianales</taxon>
        <taxon>Rubiaceae</taxon>
        <taxon>Cinchonoideae</taxon>
        <taxon>Cinchoneae</taxon>
        <taxon>Cinchona</taxon>
    </lineage>
</organism>
<evidence type="ECO:0000256" key="1">
    <source>
        <dbReference type="PROSITE-ProRule" id="PRU00047"/>
    </source>
</evidence>
<reference evidence="4 5" key="1">
    <citation type="submission" date="2024-11" db="EMBL/GenBank/DDBJ databases">
        <title>A near-complete genome assembly of Cinchona calisaya.</title>
        <authorList>
            <person name="Lian D.C."/>
            <person name="Zhao X.W."/>
            <person name="Wei L."/>
        </authorList>
    </citation>
    <scope>NUCLEOTIDE SEQUENCE [LARGE SCALE GENOMIC DNA]</scope>
    <source>
        <tissue evidence="4">Nenye</tissue>
    </source>
</reference>
<name>A0ABD2YV29_9GENT</name>
<proteinExistence type="predicted"/>
<dbReference type="EMBL" id="JBJUIK010000012">
    <property type="protein sequence ID" value="KAL3511205.1"/>
    <property type="molecule type" value="Genomic_DNA"/>
</dbReference>
<accession>A0ABD2YV29</accession>
<evidence type="ECO:0000259" key="3">
    <source>
        <dbReference type="PROSITE" id="PS50158"/>
    </source>
</evidence>
<dbReference type="InterPro" id="IPR025558">
    <property type="entry name" value="DUF4283"/>
</dbReference>
<keyword evidence="1" id="KW-0479">Metal-binding</keyword>
<keyword evidence="5" id="KW-1185">Reference proteome</keyword>
<evidence type="ECO:0000313" key="4">
    <source>
        <dbReference type="EMBL" id="KAL3511205.1"/>
    </source>
</evidence>
<dbReference type="AlphaFoldDB" id="A0ABD2YV29"/>
<evidence type="ECO:0000313" key="5">
    <source>
        <dbReference type="Proteomes" id="UP001630127"/>
    </source>
</evidence>
<dbReference type="GO" id="GO:0008270">
    <property type="term" value="F:zinc ion binding"/>
    <property type="evidence" value="ECO:0007669"/>
    <property type="project" value="UniProtKB-KW"/>
</dbReference>
<evidence type="ECO:0000256" key="2">
    <source>
        <dbReference type="SAM" id="MobiDB-lite"/>
    </source>
</evidence>
<dbReference type="InterPro" id="IPR025836">
    <property type="entry name" value="Zn_knuckle_CX2CX4HX4C"/>
</dbReference>
<comment type="caution">
    <text evidence="4">The sequence shown here is derived from an EMBL/GenBank/DDBJ whole genome shotgun (WGS) entry which is preliminary data.</text>
</comment>
<gene>
    <name evidence="4" type="ORF">ACH5RR_030606</name>
</gene>
<dbReference type="Proteomes" id="UP001630127">
    <property type="component" value="Unassembled WGS sequence"/>
</dbReference>
<feature type="region of interest" description="Disordered" evidence="2">
    <location>
        <begin position="254"/>
        <end position="274"/>
    </location>
</feature>
<dbReference type="Pfam" id="PF14111">
    <property type="entry name" value="DUF4283"/>
    <property type="match status" value="1"/>
</dbReference>
<keyword evidence="1" id="KW-0862">Zinc</keyword>
<feature type="compositionally biased region" description="Polar residues" evidence="2">
    <location>
        <begin position="299"/>
        <end position="320"/>
    </location>
</feature>
<sequence>MVEELGEILQRFSLFAEELSGTDLHQGELQKGIVACQESLIGKIIGDKQANFVGVKNFATQVWGFPVNFSVIELGPNTFQFTFGLQSDMMRVLNNRPWVLDNQLLSLHKWELNIEVNDDKFKISPLWVQVRNFPLHWFSKEVGWKIGRVFYLVKDVIFSQIGGKDGKFIKLLVEIDVTKPLLIGTVVRVDGDMKWVTFKYEKLPDFCYACGIIGHSENSCPNKGQGGNDKEEPQFGSWLKANVGKINSVIRKDTAKQNEIHSSVGEKSAHQSQLNMGKDIEGQTNNSIGTELIYSCGTSQNLSDRNSEDSGPSQKVQHQQRNTDKEVTHDHDILTGESMMEKIDNGSISKYSVRSEITSDDKLMSKKIISAGDQSTQSLQEVSRNSLNSKDQKRTVRKVRILLASIRSPCADISNLMQVDGEQYKRKHVSIG</sequence>
<dbReference type="InterPro" id="IPR001878">
    <property type="entry name" value="Znf_CCHC"/>
</dbReference>
<dbReference type="PANTHER" id="PTHR31286">
    <property type="entry name" value="GLYCINE-RICH CELL WALL STRUCTURAL PROTEIN 1.8-LIKE"/>
    <property type="match status" value="1"/>
</dbReference>
<feature type="region of interest" description="Disordered" evidence="2">
    <location>
        <begin position="299"/>
        <end position="329"/>
    </location>
</feature>
<keyword evidence="1" id="KW-0863">Zinc-finger</keyword>
<dbReference type="SUPFAM" id="SSF57756">
    <property type="entry name" value="Retrovirus zinc finger-like domains"/>
    <property type="match status" value="1"/>
</dbReference>
<dbReference type="InterPro" id="IPR040256">
    <property type="entry name" value="At4g02000-like"/>
</dbReference>
<dbReference type="Pfam" id="PF14392">
    <property type="entry name" value="zf-CCHC_4"/>
    <property type="match status" value="1"/>
</dbReference>